<gene>
    <name evidence="1" type="ORF">GGR37_000855</name>
</gene>
<dbReference type="AlphaFoldDB" id="A0A7W7A8Y4"/>
<organism evidence="1 2">
    <name type="scientific">Novosphingobium taihuense</name>
    <dbReference type="NCBI Taxonomy" id="260085"/>
    <lineage>
        <taxon>Bacteria</taxon>
        <taxon>Pseudomonadati</taxon>
        <taxon>Pseudomonadota</taxon>
        <taxon>Alphaproteobacteria</taxon>
        <taxon>Sphingomonadales</taxon>
        <taxon>Sphingomonadaceae</taxon>
        <taxon>Novosphingobium</taxon>
    </lineage>
</organism>
<keyword evidence="2" id="KW-1185">Reference proteome</keyword>
<proteinExistence type="predicted"/>
<name>A0A7W7A8Y4_9SPHN</name>
<dbReference type="Proteomes" id="UP000538566">
    <property type="component" value="Unassembled WGS sequence"/>
</dbReference>
<sequence length="44" mass="5029">MMALLVRQVSRLAGHIDTAERQAPSIRSEMVQFQSHRARIRSPP</sequence>
<dbReference type="EMBL" id="JACHOA010000001">
    <property type="protein sequence ID" value="MBB4612609.1"/>
    <property type="molecule type" value="Genomic_DNA"/>
</dbReference>
<evidence type="ECO:0000313" key="2">
    <source>
        <dbReference type="Proteomes" id="UP000538566"/>
    </source>
</evidence>
<comment type="caution">
    <text evidence="1">The sequence shown here is derived from an EMBL/GenBank/DDBJ whole genome shotgun (WGS) entry which is preliminary data.</text>
</comment>
<protein>
    <submittedName>
        <fullName evidence="1">Uncharacterized protein</fullName>
    </submittedName>
</protein>
<accession>A0A7W7A8Y4</accession>
<evidence type="ECO:0000313" key="1">
    <source>
        <dbReference type="EMBL" id="MBB4612609.1"/>
    </source>
</evidence>
<reference evidence="1 2" key="1">
    <citation type="submission" date="2020-08" db="EMBL/GenBank/DDBJ databases">
        <title>Genomic Encyclopedia of Type Strains, Phase IV (KMG-IV): sequencing the most valuable type-strain genomes for metagenomic binning, comparative biology and taxonomic classification.</title>
        <authorList>
            <person name="Goeker M."/>
        </authorList>
    </citation>
    <scope>NUCLEOTIDE SEQUENCE [LARGE SCALE GENOMIC DNA]</scope>
    <source>
        <strain evidence="1 2">DSM 17507</strain>
    </source>
</reference>